<evidence type="ECO:0000313" key="6">
    <source>
        <dbReference type="Proteomes" id="UP000791080"/>
    </source>
</evidence>
<keyword evidence="1" id="KW-0808">Transferase</keyword>
<accession>A0ABT1JEI9</accession>
<evidence type="ECO:0000313" key="5">
    <source>
        <dbReference type="EMBL" id="MCP2330583.1"/>
    </source>
</evidence>
<organism evidence="5 6">
    <name type="scientific">Actinoalloteichus caeruleus DSM 43889</name>
    <dbReference type="NCBI Taxonomy" id="1120930"/>
    <lineage>
        <taxon>Bacteria</taxon>
        <taxon>Bacillati</taxon>
        <taxon>Actinomycetota</taxon>
        <taxon>Actinomycetes</taxon>
        <taxon>Pseudonocardiales</taxon>
        <taxon>Pseudonocardiaceae</taxon>
        <taxon>Actinoalloteichus</taxon>
        <taxon>Actinoalloteichus cyanogriseus</taxon>
    </lineage>
</organism>
<dbReference type="GO" id="GO:0016301">
    <property type="term" value="F:kinase activity"/>
    <property type="evidence" value="ECO:0007669"/>
    <property type="project" value="UniProtKB-KW"/>
</dbReference>
<dbReference type="EMBL" id="AUBJ02000001">
    <property type="protein sequence ID" value="MCP2330583.1"/>
    <property type="molecule type" value="Genomic_DNA"/>
</dbReference>
<evidence type="ECO:0000259" key="3">
    <source>
        <dbReference type="Pfam" id="PF00288"/>
    </source>
</evidence>
<gene>
    <name evidence="5" type="ORF">G443_000853</name>
</gene>
<evidence type="ECO:0000256" key="1">
    <source>
        <dbReference type="ARBA" id="ARBA00022679"/>
    </source>
</evidence>
<reference evidence="5 6" key="1">
    <citation type="submission" date="2022-06" db="EMBL/GenBank/DDBJ databases">
        <title>Genomic Encyclopedia of Type Strains, Phase I: the one thousand microbial genomes (KMG-I) project.</title>
        <authorList>
            <person name="Kyrpides N."/>
        </authorList>
    </citation>
    <scope>NUCLEOTIDE SEQUENCE [LARGE SCALE GENOMIC DNA]</scope>
    <source>
        <strain evidence="5 6">DSM 43889</strain>
    </source>
</reference>
<sequence>MTADRSTTTRTGVGAAYGTFGELLQGVLPERDGDFLVTLPIGQRSTATFSLGDHDELAVQPAGKWKSARMAGLVLAAAGLPPRGLLVIGSDLPEGKGLASSSADLVATARAVGRALGTRLSTREVEAFLRRIEPTDGVLYRDVVAYHHRSARLRGRLGQLPPATIVAIDEGGQVDTVAFNQLPKPYSASDQREYAMLLDRLRVAMRRGDLKEVGSISTRSAELNQRLRPKRTFEQMRSACAEVGGLGVVVAHSGTMIGVMLDESDPDFTEKWRALRRSEPLCAGSPVSFRSLRSSS</sequence>
<keyword evidence="2 5" id="KW-0418">Kinase</keyword>
<dbReference type="InterPro" id="IPR020568">
    <property type="entry name" value="Ribosomal_Su5_D2-typ_SF"/>
</dbReference>
<dbReference type="InterPro" id="IPR006204">
    <property type="entry name" value="GHMP_kinase_N_dom"/>
</dbReference>
<dbReference type="Proteomes" id="UP000791080">
    <property type="component" value="Unassembled WGS sequence"/>
</dbReference>
<dbReference type="SUPFAM" id="SSF54211">
    <property type="entry name" value="Ribosomal protein S5 domain 2-like"/>
    <property type="match status" value="1"/>
</dbReference>
<name>A0ABT1JEI9_ACTCY</name>
<dbReference type="Gene3D" id="3.30.230.10">
    <property type="match status" value="1"/>
</dbReference>
<protein>
    <submittedName>
        <fullName evidence="5">Threonine kinase</fullName>
    </submittedName>
</protein>
<feature type="domain" description="GHMP kinase N-terminal" evidence="3">
    <location>
        <begin position="73"/>
        <end position="133"/>
    </location>
</feature>
<feature type="domain" description="GHMP kinase C-terminal" evidence="4">
    <location>
        <begin position="202"/>
        <end position="267"/>
    </location>
</feature>
<dbReference type="InterPro" id="IPR012363">
    <property type="entry name" value="PduX"/>
</dbReference>
<comment type="caution">
    <text evidence="5">The sequence shown here is derived from an EMBL/GenBank/DDBJ whole genome shotgun (WGS) entry which is preliminary data.</text>
</comment>
<dbReference type="RefSeq" id="WP_030228529.1">
    <property type="nucleotide sequence ID" value="NZ_AUBJ02000001.1"/>
</dbReference>
<dbReference type="Pfam" id="PF08544">
    <property type="entry name" value="GHMP_kinases_C"/>
    <property type="match status" value="1"/>
</dbReference>
<dbReference type="InterPro" id="IPR013750">
    <property type="entry name" value="GHMP_kinase_C_dom"/>
</dbReference>
<evidence type="ECO:0000259" key="4">
    <source>
        <dbReference type="Pfam" id="PF08544"/>
    </source>
</evidence>
<proteinExistence type="predicted"/>
<dbReference type="Pfam" id="PF00288">
    <property type="entry name" value="GHMP_kinases_N"/>
    <property type="match status" value="1"/>
</dbReference>
<dbReference type="PIRSF" id="PIRSF033887">
    <property type="entry name" value="PduX"/>
    <property type="match status" value="1"/>
</dbReference>
<dbReference type="InterPro" id="IPR014721">
    <property type="entry name" value="Ribsml_uS5_D2-typ_fold_subgr"/>
</dbReference>
<keyword evidence="6" id="KW-1185">Reference proteome</keyword>
<evidence type="ECO:0000256" key="2">
    <source>
        <dbReference type="ARBA" id="ARBA00022777"/>
    </source>
</evidence>